<dbReference type="AlphaFoldDB" id="A0AAN6W8W5"/>
<name>A0AAN6W8W5_9PEZI</name>
<keyword evidence="2" id="KW-0539">Nucleus</keyword>
<accession>A0AAN6W8W5</accession>
<comment type="subcellular location">
    <subcellularLocation>
        <location evidence="1">Nucleus</location>
    </subcellularLocation>
</comment>
<evidence type="ECO:0000256" key="3">
    <source>
        <dbReference type="SAM" id="MobiDB-lite"/>
    </source>
</evidence>
<dbReference type="GO" id="GO:0042148">
    <property type="term" value="P:DNA strand invasion"/>
    <property type="evidence" value="ECO:0007669"/>
    <property type="project" value="TreeGrafter"/>
</dbReference>
<sequence>METPAQPPPPPINTTNTTTTTWDSLIPAPKTALSLLSQSIHNRQIQPKFFPTGCPDLDSNVLLGGFNAGSVVGISSEDEDFALTLALQTISLALLLPRGAGGEEKTALIVTTLPVQSLLPRLRTVLVEQLAKVVSFNNLQTWTKECLSRISISRVFDTHGLAEVLDELSLQRRKDTKGPDLVLMMNMTALISNLFTSKSHDKAAAHNFVTNLAARLDKMTQTGEYGTSGPGPLVMLLNSTTSYNNDNTLAETGEERKLDGGMTSTFYVPEVQSRDGEGIQQGGRGNKNRKEIRPAWGQVFGRLVGVHLLCTTAGRDVGRKGWVVEVLGDEVGVYTSETTVVEEGDDRNGGGDEVIWTRRNREQRWGVVELRNGAVVDVVF</sequence>
<feature type="compositionally biased region" description="Pro residues" evidence="3">
    <location>
        <begin position="1"/>
        <end position="12"/>
    </location>
</feature>
<dbReference type="GO" id="GO:0000723">
    <property type="term" value="P:telomere maintenance"/>
    <property type="evidence" value="ECO:0007669"/>
    <property type="project" value="TreeGrafter"/>
</dbReference>
<protein>
    <submittedName>
        <fullName evidence="4">Uncharacterized protein</fullName>
    </submittedName>
</protein>
<dbReference type="PANTHER" id="PTHR46457">
    <property type="entry name" value="DNA REPAIR PROTEIN RAD51 HOMOLOG 4"/>
    <property type="match status" value="1"/>
</dbReference>
<dbReference type="GO" id="GO:0000400">
    <property type="term" value="F:four-way junction DNA binding"/>
    <property type="evidence" value="ECO:0007669"/>
    <property type="project" value="TreeGrafter"/>
</dbReference>
<dbReference type="GO" id="GO:0033063">
    <property type="term" value="C:Rad51B-Rad51C-Rad51D-XRCC2 complex"/>
    <property type="evidence" value="ECO:0007669"/>
    <property type="project" value="TreeGrafter"/>
</dbReference>
<reference evidence="4" key="1">
    <citation type="journal article" date="2023" name="Mol. Phylogenet. Evol.">
        <title>Genome-scale phylogeny and comparative genomics of the fungal order Sordariales.</title>
        <authorList>
            <person name="Hensen N."/>
            <person name="Bonometti L."/>
            <person name="Westerberg I."/>
            <person name="Brannstrom I.O."/>
            <person name="Guillou S."/>
            <person name="Cros-Aarteil S."/>
            <person name="Calhoun S."/>
            <person name="Haridas S."/>
            <person name="Kuo A."/>
            <person name="Mondo S."/>
            <person name="Pangilinan J."/>
            <person name="Riley R."/>
            <person name="LaButti K."/>
            <person name="Andreopoulos B."/>
            <person name="Lipzen A."/>
            <person name="Chen C."/>
            <person name="Yan M."/>
            <person name="Daum C."/>
            <person name="Ng V."/>
            <person name="Clum A."/>
            <person name="Steindorff A."/>
            <person name="Ohm R.A."/>
            <person name="Martin F."/>
            <person name="Silar P."/>
            <person name="Natvig D.O."/>
            <person name="Lalanne C."/>
            <person name="Gautier V."/>
            <person name="Ament-Velasquez S.L."/>
            <person name="Kruys A."/>
            <person name="Hutchinson M.I."/>
            <person name="Powell A.J."/>
            <person name="Barry K."/>
            <person name="Miller A.N."/>
            <person name="Grigoriev I.V."/>
            <person name="Debuchy R."/>
            <person name="Gladieux P."/>
            <person name="Hiltunen Thoren M."/>
            <person name="Johannesson H."/>
        </authorList>
    </citation>
    <scope>NUCLEOTIDE SEQUENCE</scope>
    <source>
        <strain evidence="4">CBS 892.96</strain>
    </source>
</reference>
<reference evidence="4" key="2">
    <citation type="submission" date="2023-05" db="EMBL/GenBank/DDBJ databases">
        <authorList>
            <consortium name="Lawrence Berkeley National Laboratory"/>
            <person name="Steindorff A."/>
            <person name="Hensen N."/>
            <person name="Bonometti L."/>
            <person name="Westerberg I."/>
            <person name="Brannstrom I.O."/>
            <person name="Guillou S."/>
            <person name="Cros-Aarteil S."/>
            <person name="Calhoun S."/>
            <person name="Haridas S."/>
            <person name="Kuo A."/>
            <person name="Mondo S."/>
            <person name="Pangilinan J."/>
            <person name="Riley R."/>
            <person name="Labutti K."/>
            <person name="Andreopoulos B."/>
            <person name="Lipzen A."/>
            <person name="Chen C."/>
            <person name="Yanf M."/>
            <person name="Daum C."/>
            <person name="Ng V."/>
            <person name="Clum A."/>
            <person name="Ohm R."/>
            <person name="Martin F."/>
            <person name="Silar P."/>
            <person name="Natvig D."/>
            <person name="Lalanne C."/>
            <person name="Gautier V."/>
            <person name="Ament-Velasquez S.L."/>
            <person name="Kruys A."/>
            <person name="Hutchinson M.I."/>
            <person name="Powell A.J."/>
            <person name="Barry K."/>
            <person name="Miller A.N."/>
            <person name="Grigoriev I.V."/>
            <person name="Debuchy R."/>
            <person name="Gladieux P."/>
            <person name="Thoren M.H."/>
            <person name="Johannesson H."/>
        </authorList>
    </citation>
    <scope>NUCLEOTIDE SEQUENCE</scope>
    <source>
        <strain evidence="4">CBS 892.96</strain>
    </source>
</reference>
<dbReference type="GO" id="GO:0003697">
    <property type="term" value="F:single-stranded DNA binding"/>
    <property type="evidence" value="ECO:0007669"/>
    <property type="project" value="TreeGrafter"/>
</dbReference>
<dbReference type="GO" id="GO:0005657">
    <property type="term" value="C:replication fork"/>
    <property type="evidence" value="ECO:0007669"/>
    <property type="project" value="TreeGrafter"/>
</dbReference>
<dbReference type="EMBL" id="MU866225">
    <property type="protein sequence ID" value="KAK4175667.1"/>
    <property type="molecule type" value="Genomic_DNA"/>
</dbReference>
<dbReference type="GO" id="GO:0007131">
    <property type="term" value="P:reciprocal meiotic recombination"/>
    <property type="evidence" value="ECO:0007669"/>
    <property type="project" value="TreeGrafter"/>
</dbReference>
<dbReference type="PANTHER" id="PTHR46457:SF1">
    <property type="entry name" value="DNA REPAIR PROTEIN RAD51 HOMOLOG 4"/>
    <property type="match status" value="1"/>
</dbReference>
<dbReference type="Gene3D" id="3.40.50.300">
    <property type="entry name" value="P-loop containing nucleotide triphosphate hydrolases"/>
    <property type="match status" value="1"/>
</dbReference>
<dbReference type="GO" id="GO:0008094">
    <property type="term" value="F:ATP-dependent activity, acting on DNA"/>
    <property type="evidence" value="ECO:0007669"/>
    <property type="project" value="TreeGrafter"/>
</dbReference>
<feature type="region of interest" description="Disordered" evidence="3">
    <location>
        <begin position="1"/>
        <end position="21"/>
    </location>
</feature>
<evidence type="ECO:0000256" key="1">
    <source>
        <dbReference type="ARBA" id="ARBA00004123"/>
    </source>
</evidence>
<keyword evidence="5" id="KW-1185">Reference proteome</keyword>
<evidence type="ECO:0000256" key="2">
    <source>
        <dbReference type="ARBA" id="ARBA00023242"/>
    </source>
</evidence>
<evidence type="ECO:0000313" key="5">
    <source>
        <dbReference type="Proteomes" id="UP001302321"/>
    </source>
</evidence>
<gene>
    <name evidence="4" type="ORF">QBC36DRAFT_291260</name>
</gene>
<dbReference type="GO" id="GO:0005815">
    <property type="term" value="C:microtubule organizing center"/>
    <property type="evidence" value="ECO:0007669"/>
    <property type="project" value="TreeGrafter"/>
</dbReference>
<evidence type="ECO:0000313" key="4">
    <source>
        <dbReference type="EMBL" id="KAK4175667.1"/>
    </source>
</evidence>
<dbReference type="InterPro" id="IPR027417">
    <property type="entry name" value="P-loop_NTPase"/>
</dbReference>
<organism evidence="4 5">
    <name type="scientific">Triangularia setosa</name>
    <dbReference type="NCBI Taxonomy" id="2587417"/>
    <lineage>
        <taxon>Eukaryota</taxon>
        <taxon>Fungi</taxon>
        <taxon>Dikarya</taxon>
        <taxon>Ascomycota</taxon>
        <taxon>Pezizomycotina</taxon>
        <taxon>Sordariomycetes</taxon>
        <taxon>Sordariomycetidae</taxon>
        <taxon>Sordariales</taxon>
        <taxon>Podosporaceae</taxon>
        <taxon>Triangularia</taxon>
    </lineage>
</organism>
<dbReference type="GO" id="GO:0000724">
    <property type="term" value="P:double-strand break repair via homologous recombination"/>
    <property type="evidence" value="ECO:0007669"/>
    <property type="project" value="TreeGrafter"/>
</dbReference>
<dbReference type="Proteomes" id="UP001302321">
    <property type="component" value="Unassembled WGS sequence"/>
</dbReference>
<dbReference type="InterPro" id="IPR051988">
    <property type="entry name" value="HRR_RAD51_Paralog"/>
</dbReference>
<comment type="caution">
    <text evidence="4">The sequence shown here is derived from an EMBL/GenBank/DDBJ whole genome shotgun (WGS) entry which is preliminary data.</text>
</comment>
<proteinExistence type="predicted"/>